<evidence type="ECO:0000259" key="6">
    <source>
        <dbReference type="PROSITE" id="PS51999"/>
    </source>
</evidence>
<evidence type="ECO:0000313" key="8">
    <source>
        <dbReference type="Proteomes" id="UP000289738"/>
    </source>
</evidence>
<evidence type="ECO:0000313" key="7">
    <source>
        <dbReference type="EMBL" id="RYR34138.1"/>
    </source>
</evidence>
<keyword evidence="2 4" id="KW-0863">Zinc-finger</keyword>
<keyword evidence="8" id="KW-1185">Reference proteome</keyword>
<accession>A0A445B646</accession>
<organism evidence="7 8">
    <name type="scientific">Arachis hypogaea</name>
    <name type="common">Peanut</name>
    <dbReference type="NCBI Taxonomy" id="3818"/>
    <lineage>
        <taxon>Eukaryota</taxon>
        <taxon>Viridiplantae</taxon>
        <taxon>Streptophyta</taxon>
        <taxon>Embryophyta</taxon>
        <taxon>Tracheophyta</taxon>
        <taxon>Spermatophyta</taxon>
        <taxon>Magnoliopsida</taxon>
        <taxon>eudicotyledons</taxon>
        <taxon>Gunneridae</taxon>
        <taxon>Pentapetalae</taxon>
        <taxon>rosids</taxon>
        <taxon>fabids</taxon>
        <taxon>Fabales</taxon>
        <taxon>Fabaceae</taxon>
        <taxon>Papilionoideae</taxon>
        <taxon>50 kb inversion clade</taxon>
        <taxon>dalbergioids sensu lato</taxon>
        <taxon>Dalbergieae</taxon>
        <taxon>Pterocarpus clade</taxon>
        <taxon>Arachis</taxon>
    </lineage>
</organism>
<keyword evidence="5" id="KW-0812">Transmembrane</keyword>
<dbReference type="PROSITE" id="PS51999">
    <property type="entry name" value="ZF_GRF"/>
    <property type="match status" value="1"/>
</dbReference>
<feature type="domain" description="GRF-type" evidence="6">
    <location>
        <begin position="21"/>
        <end position="63"/>
    </location>
</feature>
<keyword evidence="1" id="KW-0479">Metal-binding</keyword>
<gene>
    <name evidence="7" type="ORF">Ahy_A10g048866</name>
</gene>
<evidence type="ECO:0000256" key="1">
    <source>
        <dbReference type="ARBA" id="ARBA00022723"/>
    </source>
</evidence>
<feature type="transmembrane region" description="Helical" evidence="5">
    <location>
        <begin position="92"/>
        <end position="111"/>
    </location>
</feature>
<keyword evidence="5" id="KW-1133">Transmembrane helix</keyword>
<evidence type="ECO:0000256" key="3">
    <source>
        <dbReference type="ARBA" id="ARBA00022833"/>
    </source>
</evidence>
<dbReference type="InterPro" id="IPR010666">
    <property type="entry name" value="Znf_GRF"/>
</dbReference>
<keyword evidence="5" id="KW-0472">Membrane</keyword>
<keyword evidence="3" id="KW-0862">Zinc</keyword>
<evidence type="ECO:0000256" key="4">
    <source>
        <dbReference type="PROSITE-ProRule" id="PRU01343"/>
    </source>
</evidence>
<dbReference type="Proteomes" id="UP000289738">
    <property type="component" value="Chromosome A10"/>
</dbReference>
<dbReference type="GO" id="GO:0008270">
    <property type="term" value="F:zinc ion binding"/>
    <property type="evidence" value="ECO:0007669"/>
    <property type="project" value="UniProtKB-KW"/>
</dbReference>
<name>A0A445B646_ARAHY</name>
<dbReference type="PANTHER" id="PTHR33248">
    <property type="entry name" value="ZINC ION-BINDING PROTEIN"/>
    <property type="match status" value="1"/>
</dbReference>
<sequence length="112" mass="13158">MAFQGSISSQKNSRRRRTLTCNCGEPPILRWLKTLENSGWRFWGCVYFDVSEGVHFFSWTDVVAETKETEVARLKMMISTLKAKLVYTKYKLLVAVIFCVLNWFMVILIFYL</sequence>
<comment type="caution">
    <text evidence="7">The sequence shown here is derived from an EMBL/GenBank/DDBJ whole genome shotgun (WGS) entry which is preliminary data.</text>
</comment>
<protein>
    <recommendedName>
        <fullName evidence="6">GRF-type domain-containing protein</fullName>
    </recommendedName>
</protein>
<dbReference type="AlphaFoldDB" id="A0A445B646"/>
<proteinExistence type="predicted"/>
<reference evidence="7 8" key="1">
    <citation type="submission" date="2019-01" db="EMBL/GenBank/DDBJ databases">
        <title>Sequencing of cultivated peanut Arachis hypogaea provides insights into genome evolution and oil improvement.</title>
        <authorList>
            <person name="Chen X."/>
        </authorList>
    </citation>
    <scope>NUCLEOTIDE SEQUENCE [LARGE SCALE GENOMIC DNA]</scope>
    <source>
        <strain evidence="8">cv. Fuhuasheng</strain>
        <tissue evidence="7">Leaves</tissue>
    </source>
</reference>
<dbReference type="EMBL" id="SDMP01000010">
    <property type="protein sequence ID" value="RYR34138.1"/>
    <property type="molecule type" value="Genomic_DNA"/>
</dbReference>
<evidence type="ECO:0000256" key="5">
    <source>
        <dbReference type="SAM" id="Phobius"/>
    </source>
</evidence>
<evidence type="ECO:0000256" key="2">
    <source>
        <dbReference type="ARBA" id="ARBA00022771"/>
    </source>
</evidence>